<evidence type="ECO:0000313" key="1">
    <source>
        <dbReference type="EMBL" id="GFO59231.1"/>
    </source>
</evidence>
<reference evidence="2" key="1">
    <citation type="submission" date="2020-06" db="EMBL/GenBank/DDBJ databases">
        <title>Draft genomic sequence of Geomonas sp. Red330.</title>
        <authorList>
            <person name="Itoh H."/>
            <person name="Zhenxing X."/>
            <person name="Ushijima N."/>
            <person name="Masuda Y."/>
            <person name="Shiratori Y."/>
            <person name="Senoo K."/>
        </authorList>
    </citation>
    <scope>NUCLEOTIDE SEQUENCE [LARGE SCALE GENOMIC DNA]</scope>
    <source>
        <strain evidence="2">Red330</strain>
    </source>
</reference>
<organism evidence="1 2">
    <name type="scientific">Geomonas silvestris</name>
    <dbReference type="NCBI Taxonomy" id="2740184"/>
    <lineage>
        <taxon>Bacteria</taxon>
        <taxon>Pseudomonadati</taxon>
        <taxon>Thermodesulfobacteriota</taxon>
        <taxon>Desulfuromonadia</taxon>
        <taxon>Geobacterales</taxon>
        <taxon>Geobacteraceae</taxon>
        <taxon>Geomonas</taxon>
    </lineage>
</organism>
<keyword evidence="2" id="KW-1185">Reference proteome</keyword>
<dbReference type="RefSeq" id="WP_183354062.1">
    <property type="nucleotide sequence ID" value="NZ_BLXX01000003.1"/>
</dbReference>
<proteinExistence type="predicted"/>
<evidence type="ECO:0000313" key="2">
    <source>
        <dbReference type="Proteomes" id="UP000556026"/>
    </source>
</evidence>
<dbReference type="AlphaFoldDB" id="A0A6V8MGW3"/>
<dbReference type="Proteomes" id="UP000556026">
    <property type="component" value="Unassembled WGS sequence"/>
</dbReference>
<comment type="caution">
    <text evidence="1">The sequence shown here is derived from an EMBL/GenBank/DDBJ whole genome shotgun (WGS) entry which is preliminary data.</text>
</comment>
<protein>
    <submittedName>
        <fullName evidence="1">Uncharacterized protein</fullName>
    </submittedName>
</protein>
<name>A0A6V8MGW3_9BACT</name>
<dbReference type="EMBL" id="BLXX01000003">
    <property type="protein sequence ID" value="GFO59231.1"/>
    <property type="molecule type" value="Genomic_DNA"/>
</dbReference>
<sequence>MFNKTTNAITFPDTTNAAMIRDAVLKALADDDFMGNIKKVKAAAEVLTPKDTLTATLKRLQGNANRDFLEKKDKGVIGFTDQARADKIKVYVQERFQSYMDDPKTSEKATKLFREAYPAKVEVVVVDEATIKEDAVEGAAIDQDRTEG</sequence>
<accession>A0A6V8MGW3</accession>
<gene>
    <name evidence="1" type="ORF">GMST_15560</name>
</gene>